<comment type="catalytic activity">
    <reaction evidence="6">
        <text>L-homocysteine + H2O = 2-oxobutanoate + hydrogen sulfide + NH4(+) + H(+)</text>
        <dbReference type="Rhea" id="RHEA:14501"/>
        <dbReference type="ChEBI" id="CHEBI:15377"/>
        <dbReference type="ChEBI" id="CHEBI:15378"/>
        <dbReference type="ChEBI" id="CHEBI:16763"/>
        <dbReference type="ChEBI" id="CHEBI:28938"/>
        <dbReference type="ChEBI" id="CHEBI:29919"/>
        <dbReference type="ChEBI" id="CHEBI:58199"/>
        <dbReference type="EC" id="4.4.1.2"/>
    </reaction>
    <physiologicalReaction direction="left-to-right" evidence="6">
        <dbReference type="Rhea" id="RHEA:14502"/>
    </physiologicalReaction>
</comment>
<dbReference type="GO" id="GO:0019343">
    <property type="term" value="P:cysteine biosynthetic process via cystathionine"/>
    <property type="evidence" value="ECO:0007669"/>
    <property type="project" value="TreeGrafter"/>
</dbReference>
<dbReference type="GO" id="GO:0047982">
    <property type="term" value="F:homocysteine desulfhydrase activity"/>
    <property type="evidence" value="ECO:0007669"/>
    <property type="project" value="UniProtKB-EC"/>
</dbReference>
<evidence type="ECO:0000256" key="6">
    <source>
        <dbReference type="ARBA" id="ARBA00048780"/>
    </source>
</evidence>
<dbReference type="AlphaFoldDB" id="A0A6J4P1E7"/>
<comment type="similarity">
    <text evidence="2 9">Belongs to the trans-sulfuration enzymes family.</text>
</comment>
<dbReference type="GO" id="GO:0005737">
    <property type="term" value="C:cytoplasm"/>
    <property type="evidence" value="ECO:0007669"/>
    <property type="project" value="TreeGrafter"/>
</dbReference>
<evidence type="ECO:0000256" key="8">
    <source>
        <dbReference type="PIRSR" id="PIRSR001434-2"/>
    </source>
</evidence>
<dbReference type="InterPro" id="IPR000277">
    <property type="entry name" value="Cys/Met-Metab_PyrdxlP-dep_enz"/>
</dbReference>
<dbReference type="InterPro" id="IPR015424">
    <property type="entry name" value="PyrdxlP-dep_Trfase"/>
</dbReference>
<dbReference type="GO" id="GO:0018826">
    <property type="term" value="F:methionine gamma-lyase activity"/>
    <property type="evidence" value="ECO:0007669"/>
    <property type="project" value="UniProtKB-EC"/>
</dbReference>
<dbReference type="SUPFAM" id="SSF53383">
    <property type="entry name" value="PLP-dependent transferases"/>
    <property type="match status" value="1"/>
</dbReference>
<proteinExistence type="inferred from homology"/>
<dbReference type="Pfam" id="PF01053">
    <property type="entry name" value="Cys_Met_Meta_PP"/>
    <property type="match status" value="1"/>
</dbReference>
<dbReference type="PANTHER" id="PTHR11808:SF15">
    <property type="entry name" value="CYSTATHIONINE GAMMA-LYASE"/>
    <property type="match status" value="1"/>
</dbReference>
<dbReference type="Gene3D" id="3.40.640.10">
    <property type="entry name" value="Type I PLP-dependent aspartate aminotransferase-like (Major domain)"/>
    <property type="match status" value="1"/>
</dbReference>
<protein>
    <recommendedName>
        <fullName evidence="4">homocysteine desulfhydrase</fullName>
        <ecNumber evidence="4">4.4.1.2</ecNumber>
    </recommendedName>
    <alternativeName>
        <fullName evidence="5">Homocysteine desulfhydrase</fullName>
    </alternativeName>
</protein>
<dbReference type="PIRSF" id="PIRSF001434">
    <property type="entry name" value="CGS"/>
    <property type="match status" value="1"/>
</dbReference>
<gene>
    <name evidence="11" type="ORF">AVDCRST_MAG35-837</name>
</gene>
<evidence type="ECO:0000313" key="11">
    <source>
        <dbReference type="EMBL" id="CAA9399818.1"/>
    </source>
</evidence>
<evidence type="ECO:0000256" key="2">
    <source>
        <dbReference type="ARBA" id="ARBA00009077"/>
    </source>
</evidence>
<dbReference type="InterPro" id="IPR015421">
    <property type="entry name" value="PyrdxlP-dep_Trfase_major"/>
</dbReference>
<dbReference type="FunFam" id="3.40.640.10:FF:000046">
    <property type="entry name" value="Cystathionine gamma-lyase"/>
    <property type="match status" value="1"/>
</dbReference>
<organism evidence="11">
    <name type="scientific">uncultured Quadrisphaera sp</name>
    <dbReference type="NCBI Taxonomy" id="904978"/>
    <lineage>
        <taxon>Bacteria</taxon>
        <taxon>Bacillati</taxon>
        <taxon>Actinomycetota</taxon>
        <taxon>Actinomycetes</taxon>
        <taxon>Kineosporiales</taxon>
        <taxon>Kineosporiaceae</taxon>
        <taxon>Quadrisphaera</taxon>
        <taxon>environmental samples</taxon>
    </lineage>
</organism>
<evidence type="ECO:0000256" key="4">
    <source>
        <dbReference type="ARBA" id="ARBA00047175"/>
    </source>
</evidence>
<dbReference type="GO" id="GO:0004123">
    <property type="term" value="F:cystathionine gamma-lyase activity"/>
    <property type="evidence" value="ECO:0007669"/>
    <property type="project" value="TreeGrafter"/>
</dbReference>
<dbReference type="Gene3D" id="3.90.1150.10">
    <property type="entry name" value="Aspartate Aminotransferase, domain 1"/>
    <property type="match status" value="1"/>
</dbReference>
<accession>A0A6J4P1E7</accession>
<reference evidence="11" key="1">
    <citation type="submission" date="2020-02" db="EMBL/GenBank/DDBJ databases">
        <authorList>
            <person name="Meier V. D."/>
        </authorList>
    </citation>
    <scope>NUCLEOTIDE SEQUENCE</scope>
    <source>
        <strain evidence="11">AVDCRST_MAG35</strain>
    </source>
</reference>
<name>A0A6J4P1E7_9ACTN</name>
<dbReference type="PANTHER" id="PTHR11808">
    <property type="entry name" value="TRANS-SULFURATION ENZYME FAMILY MEMBER"/>
    <property type="match status" value="1"/>
</dbReference>
<comment type="cofactor">
    <cofactor evidence="1 9">
        <name>pyridoxal 5'-phosphate</name>
        <dbReference type="ChEBI" id="CHEBI:597326"/>
    </cofactor>
</comment>
<dbReference type="EC" id="4.4.1.2" evidence="4"/>
<feature type="modified residue" description="N6-(pyridoxal phosphate)lysine" evidence="8">
    <location>
        <position position="204"/>
    </location>
</feature>
<evidence type="ECO:0000256" key="3">
    <source>
        <dbReference type="ARBA" id="ARBA00022898"/>
    </source>
</evidence>
<dbReference type="InterPro" id="IPR015422">
    <property type="entry name" value="PyrdxlP-dep_Trfase_small"/>
</dbReference>
<keyword evidence="11" id="KW-0808">Transferase</keyword>
<comment type="catalytic activity">
    <reaction evidence="7">
        <text>L-methionine + H2O = methanethiol + 2-oxobutanoate + NH4(+)</text>
        <dbReference type="Rhea" id="RHEA:23800"/>
        <dbReference type="ChEBI" id="CHEBI:15377"/>
        <dbReference type="ChEBI" id="CHEBI:16007"/>
        <dbReference type="ChEBI" id="CHEBI:16763"/>
        <dbReference type="ChEBI" id="CHEBI:28938"/>
        <dbReference type="ChEBI" id="CHEBI:57844"/>
        <dbReference type="EC" id="4.4.1.11"/>
    </reaction>
    <physiologicalReaction direction="left-to-right" evidence="7">
        <dbReference type="Rhea" id="RHEA:23801"/>
    </physiologicalReaction>
</comment>
<evidence type="ECO:0000256" key="9">
    <source>
        <dbReference type="RuleBase" id="RU362118"/>
    </source>
</evidence>
<dbReference type="GO" id="GO:0019346">
    <property type="term" value="P:transsulfuration"/>
    <property type="evidence" value="ECO:0007669"/>
    <property type="project" value="InterPro"/>
</dbReference>
<evidence type="ECO:0000256" key="7">
    <source>
        <dbReference type="ARBA" id="ARBA00052699"/>
    </source>
</evidence>
<dbReference type="GO" id="GO:0030170">
    <property type="term" value="F:pyridoxal phosphate binding"/>
    <property type="evidence" value="ECO:0007669"/>
    <property type="project" value="InterPro"/>
</dbReference>
<evidence type="ECO:0000256" key="5">
    <source>
        <dbReference type="ARBA" id="ARBA00047199"/>
    </source>
</evidence>
<dbReference type="EMBL" id="CADCUY010000173">
    <property type="protein sequence ID" value="CAA9399818.1"/>
    <property type="molecule type" value="Genomic_DNA"/>
</dbReference>
<evidence type="ECO:0000256" key="1">
    <source>
        <dbReference type="ARBA" id="ARBA00001933"/>
    </source>
</evidence>
<keyword evidence="3 8" id="KW-0663">Pyridoxal phosphate</keyword>
<evidence type="ECO:0000256" key="10">
    <source>
        <dbReference type="SAM" id="MobiDB-lite"/>
    </source>
</evidence>
<dbReference type="GO" id="GO:0003962">
    <property type="term" value="F:cystathionine gamma-synthase activity"/>
    <property type="evidence" value="ECO:0007669"/>
    <property type="project" value="TreeGrafter"/>
</dbReference>
<feature type="region of interest" description="Disordered" evidence="10">
    <location>
        <begin position="1"/>
        <end position="51"/>
    </location>
</feature>
<sequence>MSTPPADDARPWAPSTRAVTAGRPAREPDAEVGPPISLSSTYVASPDPEARGYARTGNRTWEALEEAVGGLEGGSALAFSSGMAAISAALELAPAGGVVVAPDGAYNTTLALLDDLAALGRVVVRRVPLADTAAVLAALDGAEGGLLWVESPSNPLLDVAEIAVLCAAARERGMTSVADNTFATPLLQRPLDLGADVVVHSVTKHLAGHSDVVLGAAVTRDPGLHARLQRQRTVRGGIPGPFEAWLALRGVRTLALRVERAQASAQVLAQRLLDHPAVERVRYPGLPGDPGHARAAAQMDGPGTIVSIEVRGGAAAADALVAGTRLWVPATSLGGVESLLERRRRIPAEPPTVPEHLVRLSVGIEDVEDLWADLARALDAVAR</sequence>